<gene>
    <name evidence="1" type="ORF">QAB22_007670</name>
</gene>
<evidence type="ECO:0000313" key="1">
    <source>
        <dbReference type="EMBL" id="MEC6056436.1"/>
    </source>
</evidence>
<protein>
    <submittedName>
        <fullName evidence="1">Host cell division inhibitor Icd-like protein</fullName>
    </submittedName>
</protein>
<dbReference type="NCBIfam" id="NF033153">
    <property type="entry name" value="phage_ICD_like"/>
    <property type="match status" value="1"/>
</dbReference>
<evidence type="ECO:0000313" key="2">
    <source>
        <dbReference type="Proteomes" id="UP001176846"/>
    </source>
</evidence>
<proteinExistence type="predicted"/>
<sequence length="72" mass="8043">MLNSTTPLTGRASISPTLFTWRFLALNRHDKKAKPCRLSVDAATEREARSILSPHFILSLAARLPVREVKNA</sequence>
<dbReference type="AlphaFoldDB" id="A0AAW9PEX3"/>
<dbReference type="Proteomes" id="UP001176846">
    <property type="component" value="Unassembled WGS sequence"/>
</dbReference>
<accession>A0AAW9PEX3</accession>
<comment type="caution">
    <text evidence="1">The sequence shown here is derived from an EMBL/GenBank/DDBJ whole genome shotgun (WGS) entry which is preliminary data.</text>
</comment>
<dbReference type="RefSeq" id="WP_049190149.1">
    <property type="nucleotide sequence ID" value="NZ_JAGMTR010000026.1"/>
</dbReference>
<name>A0AAW9PEX3_KLEVA</name>
<dbReference type="EMBL" id="JARTTN020000001">
    <property type="protein sequence ID" value="MEC6056436.1"/>
    <property type="molecule type" value="Genomic_DNA"/>
</dbReference>
<reference evidence="1" key="1">
    <citation type="journal article" date="2023" name="Nat. Commun.">
        <title>Genomic dissection of endemic carbapenem resistance reveals metallo-beta-lactamase dissemination through clonal, plasmid and integron transfer.</title>
        <authorList>
            <person name="Macesic N."/>
            <person name="Hawkey J."/>
            <person name="Vezina B."/>
            <person name="Wisniewski J.A."/>
            <person name="Cottingham H."/>
            <person name="Blakeway L.V."/>
            <person name="Harshegyi T."/>
            <person name="Pragastis K."/>
            <person name="Badoordeen G.Z."/>
            <person name="Dennison A."/>
            <person name="Spelman D.W."/>
            <person name="Jenney A.W.J."/>
            <person name="Peleg A.Y."/>
        </authorList>
    </citation>
    <scope>NUCLEOTIDE SEQUENCE</scope>
    <source>
        <strain evidence="1">CPO071</strain>
    </source>
</reference>
<reference evidence="1" key="2">
    <citation type="submission" date="2024-01" db="EMBL/GenBank/DDBJ databases">
        <authorList>
            <person name="Macesic N."/>
        </authorList>
    </citation>
    <scope>NUCLEOTIDE SEQUENCE</scope>
    <source>
        <strain evidence="1">CPO071</strain>
    </source>
</reference>
<organism evidence="1 2">
    <name type="scientific">Klebsiella variicola</name>
    <dbReference type="NCBI Taxonomy" id="244366"/>
    <lineage>
        <taxon>Bacteria</taxon>
        <taxon>Pseudomonadati</taxon>
        <taxon>Pseudomonadota</taxon>
        <taxon>Gammaproteobacteria</taxon>
        <taxon>Enterobacterales</taxon>
        <taxon>Enterobacteriaceae</taxon>
        <taxon>Klebsiella/Raoultella group</taxon>
        <taxon>Klebsiella</taxon>
        <taxon>Klebsiella pneumoniae complex</taxon>
    </lineage>
</organism>